<gene>
    <name evidence="3" type="ORF">BFW38_04995</name>
</gene>
<name>A0A1E2V7L4_9GAMM</name>
<evidence type="ECO:0000259" key="2">
    <source>
        <dbReference type="Pfam" id="PF21028"/>
    </source>
</evidence>
<dbReference type="InterPro" id="IPR023361">
    <property type="entry name" value="DUF1285_beta_roll_sf"/>
</dbReference>
<dbReference type="Proteomes" id="UP000094291">
    <property type="component" value="Unassembled WGS sequence"/>
</dbReference>
<accession>A0A1E2V7L4</accession>
<dbReference type="InterPro" id="IPR048342">
    <property type="entry name" value="DUF1285_C"/>
</dbReference>
<dbReference type="Gene3D" id="2.30.270.10">
    <property type="entry name" value="duf1285 protein"/>
    <property type="match status" value="1"/>
</dbReference>
<evidence type="ECO:0000313" key="4">
    <source>
        <dbReference type="Proteomes" id="UP000094291"/>
    </source>
</evidence>
<dbReference type="STRING" id="197479.BFW38_04995"/>
<comment type="caution">
    <text evidence="3">The sequence shown here is derived from an EMBL/GenBank/DDBJ whole genome shotgun (WGS) entry which is preliminary data.</text>
</comment>
<protein>
    <recommendedName>
        <fullName evidence="5">Proteophosphoglycan</fullName>
    </recommendedName>
</protein>
<keyword evidence="4" id="KW-1185">Reference proteome</keyword>
<feature type="domain" description="DUF1285" evidence="1">
    <location>
        <begin position="22"/>
        <end position="89"/>
    </location>
</feature>
<organism evidence="3 4">
    <name type="scientific">Terasakiispira papahanaumokuakeensis</name>
    <dbReference type="NCBI Taxonomy" id="197479"/>
    <lineage>
        <taxon>Bacteria</taxon>
        <taxon>Pseudomonadati</taxon>
        <taxon>Pseudomonadota</taxon>
        <taxon>Gammaproteobacteria</taxon>
        <taxon>Oceanospirillales</taxon>
        <taxon>Terasakiispira</taxon>
    </lineage>
</organism>
<dbReference type="PIRSF" id="PIRSF029557">
    <property type="entry name" value="UCP029557"/>
    <property type="match status" value="1"/>
</dbReference>
<dbReference type="Pfam" id="PF21028">
    <property type="entry name" value="DUF1285_C"/>
    <property type="match status" value="1"/>
</dbReference>
<dbReference type="EMBL" id="MDTQ01000001">
    <property type="protein sequence ID" value="ODC02999.1"/>
    <property type="molecule type" value="Genomic_DNA"/>
</dbReference>
<dbReference type="InterPro" id="IPR048341">
    <property type="entry name" value="DUF1285_N"/>
</dbReference>
<feature type="domain" description="DUF1285" evidence="2">
    <location>
        <begin position="90"/>
        <end position="187"/>
    </location>
</feature>
<sequence>MSKHDPMTLAAQLMSQAPDQRPPVDQWDPPFCGDIDIRITSDGQWFHEGSPFTRPALVRLFSNILRREKNGDYCLVTPQEKVRIQVDDVPFVIVRWAWQSGSSIPVLTLTTQVGDEVEVGPAHPMTLQDALDEPGDSDPLPYVQVRSGLLARLGRNVFYQLIDQGRLEPDESGEVLVIESHGQCYPLGHLPDEGSAV</sequence>
<reference evidence="3 4" key="1">
    <citation type="submission" date="2016-08" db="EMBL/GenBank/DDBJ databases">
        <authorList>
            <person name="Seilhamer J.J."/>
        </authorList>
    </citation>
    <scope>NUCLEOTIDE SEQUENCE [LARGE SCALE GENOMIC DNA]</scope>
    <source>
        <strain evidence="3 4">PH27A</strain>
    </source>
</reference>
<dbReference type="InterPro" id="IPR010707">
    <property type="entry name" value="DUF1285"/>
</dbReference>
<evidence type="ECO:0000259" key="1">
    <source>
        <dbReference type="Pfam" id="PF06938"/>
    </source>
</evidence>
<dbReference type="Pfam" id="PF06938">
    <property type="entry name" value="DUF1285_N"/>
    <property type="match status" value="1"/>
</dbReference>
<proteinExistence type="predicted"/>
<dbReference type="AlphaFoldDB" id="A0A1E2V7L4"/>
<dbReference type="Gene3D" id="3.10.540.10">
    <property type="entry name" value="duf1285 like domain"/>
    <property type="match status" value="1"/>
</dbReference>
<dbReference type="RefSeq" id="WP_068997394.1">
    <property type="nucleotide sequence ID" value="NZ_MDTQ01000001.1"/>
</dbReference>
<evidence type="ECO:0000313" key="3">
    <source>
        <dbReference type="EMBL" id="ODC02999.1"/>
    </source>
</evidence>
<evidence type="ECO:0008006" key="5">
    <source>
        <dbReference type="Google" id="ProtNLM"/>
    </source>
</evidence>